<name>A0A9P8LHS4_9PEZI</name>
<dbReference type="AlphaFoldDB" id="A0A9P8LHS4"/>
<evidence type="ECO:0000313" key="4">
    <source>
        <dbReference type="EMBL" id="KAH0565746.1"/>
    </source>
</evidence>
<evidence type="ECO:0000259" key="3">
    <source>
        <dbReference type="PROSITE" id="PS51462"/>
    </source>
</evidence>
<feature type="transmembrane region" description="Helical" evidence="2">
    <location>
        <begin position="405"/>
        <end position="428"/>
    </location>
</feature>
<dbReference type="EMBL" id="JAGHQM010000064">
    <property type="protein sequence ID" value="KAH0565746.1"/>
    <property type="molecule type" value="Genomic_DNA"/>
</dbReference>
<dbReference type="PROSITE" id="PS51462">
    <property type="entry name" value="NUDIX"/>
    <property type="match status" value="1"/>
</dbReference>
<keyword evidence="2" id="KW-0472">Membrane</keyword>
<dbReference type="InterPro" id="IPR015797">
    <property type="entry name" value="NUDIX_hydrolase-like_dom_sf"/>
</dbReference>
<proteinExistence type="predicted"/>
<sequence>MSLDAERVAPLGISGRLQPVLEHLAANPYPEVPNPPNCQKRASVALIIRVQPSPDHWPPQRLDRVASSTSKGATDTTASRLDEFFSLSWVKHGEPEVLFIRRAARARDRWGSHIALPGGKRDPGDESDQAAAVRETWEEVGLDLSSGNCVFVGNLSERVVTTSWGKVPLMVLCSFVYILTEHDIPPLRLQPSEVESAHWVSFRTLLAPSLRTYEHCDISDRLANRGNPFVRTLLRAVLGQMAYAAVKLAPSESLYSGIPMRLNLNVSSVVGKSTVESVQCSRITSSARSAKKDQPLLLWGLTFGILTDFLHLIAPYGVLDLWAYPTFTAPDIRFIIWVLTHSFRHKKQLELHSQQAIPTNSTLTNQTRADDLGFGVRNTQGLSQPPSPSITGRLLDGYYDLIRKAIAMALIGRIGIGASLTAVLWLWYRQRRKS</sequence>
<dbReference type="Gene3D" id="3.90.79.10">
    <property type="entry name" value="Nucleoside Triphosphate Pyrophosphohydrolase"/>
    <property type="match status" value="1"/>
</dbReference>
<dbReference type="CDD" id="cd03426">
    <property type="entry name" value="NUDIX_CoAse_Nudt7"/>
    <property type="match status" value="1"/>
</dbReference>
<dbReference type="PANTHER" id="PTHR12992:SF44">
    <property type="entry name" value="NUDIX HYDROLASE DOMAIN-CONTAINING PROTEIN"/>
    <property type="match status" value="1"/>
</dbReference>
<keyword evidence="2" id="KW-1133">Transmembrane helix</keyword>
<dbReference type="Proteomes" id="UP000750711">
    <property type="component" value="Unassembled WGS sequence"/>
</dbReference>
<protein>
    <recommendedName>
        <fullName evidence="3">Nudix hydrolase domain-containing protein</fullName>
    </recommendedName>
</protein>
<keyword evidence="2" id="KW-0812">Transmembrane</keyword>
<dbReference type="GO" id="GO:0010945">
    <property type="term" value="F:coenzyme A diphosphatase activity"/>
    <property type="evidence" value="ECO:0007669"/>
    <property type="project" value="InterPro"/>
</dbReference>
<dbReference type="Pfam" id="PF00293">
    <property type="entry name" value="NUDIX"/>
    <property type="match status" value="1"/>
</dbReference>
<organism evidence="4 5">
    <name type="scientific">Trichoglossum hirsutum</name>
    <dbReference type="NCBI Taxonomy" id="265104"/>
    <lineage>
        <taxon>Eukaryota</taxon>
        <taxon>Fungi</taxon>
        <taxon>Dikarya</taxon>
        <taxon>Ascomycota</taxon>
        <taxon>Pezizomycotina</taxon>
        <taxon>Geoglossomycetes</taxon>
        <taxon>Geoglossales</taxon>
        <taxon>Geoglossaceae</taxon>
        <taxon>Trichoglossum</taxon>
    </lineage>
</organism>
<reference evidence="4" key="1">
    <citation type="submission" date="2021-03" db="EMBL/GenBank/DDBJ databases">
        <title>Comparative genomics and phylogenomic investigation of the class Geoglossomycetes provide insights into ecological specialization and systematics.</title>
        <authorList>
            <person name="Melie T."/>
            <person name="Pirro S."/>
            <person name="Miller A.N."/>
            <person name="Quandt A."/>
        </authorList>
    </citation>
    <scope>NUCLEOTIDE SEQUENCE</scope>
    <source>
        <strain evidence="4">CAQ_001_2017</strain>
    </source>
</reference>
<comment type="caution">
    <text evidence="4">The sequence shown here is derived from an EMBL/GenBank/DDBJ whole genome shotgun (WGS) entry which is preliminary data.</text>
</comment>
<gene>
    <name evidence="4" type="ORF">GP486_000869</name>
</gene>
<feature type="region of interest" description="Disordered" evidence="1">
    <location>
        <begin position="55"/>
        <end position="74"/>
    </location>
</feature>
<dbReference type="InterPro" id="IPR000086">
    <property type="entry name" value="NUDIX_hydrolase_dom"/>
</dbReference>
<dbReference type="InterPro" id="IPR045121">
    <property type="entry name" value="CoAse"/>
</dbReference>
<evidence type="ECO:0000256" key="1">
    <source>
        <dbReference type="SAM" id="MobiDB-lite"/>
    </source>
</evidence>
<dbReference type="SUPFAM" id="SSF55811">
    <property type="entry name" value="Nudix"/>
    <property type="match status" value="1"/>
</dbReference>
<feature type="domain" description="Nudix hydrolase" evidence="3">
    <location>
        <begin position="79"/>
        <end position="224"/>
    </location>
</feature>
<keyword evidence="5" id="KW-1185">Reference proteome</keyword>
<accession>A0A9P8LHS4</accession>
<dbReference type="PANTHER" id="PTHR12992">
    <property type="entry name" value="NUDIX HYDROLASE"/>
    <property type="match status" value="1"/>
</dbReference>
<evidence type="ECO:0000256" key="2">
    <source>
        <dbReference type="SAM" id="Phobius"/>
    </source>
</evidence>
<evidence type="ECO:0000313" key="5">
    <source>
        <dbReference type="Proteomes" id="UP000750711"/>
    </source>
</evidence>
<feature type="transmembrane region" description="Helical" evidence="2">
    <location>
        <begin position="296"/>
        <end position="318"/>
    </location>
</feature>